<dbReference type="PRINTS" id="PR00704">
    <property type="entry name" value="CALPAIN"/>
</dbReference>
<keyword evidence="2" id="KW-0597">Phosphoprotein</keyword>
<keyword evidence="12" id="KW-0812">Transmembrane</keyword>
<sequence>MGFGICLLKTLFCPIILPAQAIWIYLFGCIFVYLERVFRGLACGLCVCCNCTFKDKQFPANPQSIGPWNGKSLDQIAQEIEWKRVEEICARGGQHGAKLFSGKIEPADICQGQLGDCWLMSALACLADTEGAIQRAFTTKEFNAYGKYKVRLFDRPKNKFVTVTVDDWIPCKKGSNTPCFAQPSKDEAWVLLLEKAMAKFKGSFANLDGGSSLWAFECLTGNYVFKFKLEGTPQKPVWKRYDLVHPKEKNGKIMLQAAKDELNHDDMFETLVFYTRQRSVVGASTGAGSDKENINGIVQGHAYSVVAAKEVDQFKLIRLRNPWGSFEWKGNWSDNSPLWKQYPKVAKALDFMAADDGMFWMDFKDFCMYYKNLDFCFRTTGWDDLALDIHEERQCLGPALGCIEGCTSYWFCCKGCRALWFSNKKQTFEKAPQGCCANMCVGCAV</sequence>
<dbReference type="Proteomes" id="UP000232323">
    <property type="component" value="Unassembled WGS sequence"/>
</dbReference>
<comment type="caution">
    <text evidence="14">The sequence shown here is derived from an EMBL/GenBank/DDBJ whole genome shotgun (WGS) entry which is preliminary data.</text>
</comment>
<dbReference type="InterPro" id="IPR000169">
    <property type="entry name" value="Pept_cys_AS"/>
</dbReference>
<feature type="transmembrane region" description="Helical" evidence="12">
    <location>
        <begin position="12"/>
        <end position="34"/>
    </location>
</feature>
<dbReference type="PROSITE" id="PS50203">
    <property type="entry name" value="CALPAIN_CAT"/>
    <property type="match status" value="1"/>
</dbReference>
<gene>
    <name evidence="14" type="ORF">CEUSTIGMA_g5526.t1</name>
</gene>
<keyword evidence="6" id="KW-0863">Zinc-finger</keyword>
<evidence type="ECO:0000256" key="9">
    <source>
        <dbReference type="ARBA" id="ARBA00022833"/>
    </source>
</evidence>
<keyword evidence="12" id="KW-0472">Membrane</keyword>
<keyword evidence="5" id="KW-0677">Repeat</keyword>
<proteinExistence type="inferred from homology"/>
<evidence type="ECO:0000313" key="15">
    <source>
        <dbReference type="Proteomes" id="UP000232323"/>
    </source>
</evidence>
<reference evidence="14 15" key="1">
    <citation type="submission" date="2017-08" db="EMBL/GenBank/DDBJ databases">
        <title>Acidophilic green algal genome provides insights into adaptation to an acidic environment.</title>
        <authorList>
            <person name="Hirooka S."/>
            <person name="Hirose Y."/>
            <person name="Kanesaki Y."/>
            <person name="Higuchi S."/>
            <person name="Fujiwara T."/>
            <person name="Onuma R."/>
            <person name="Era A."/>
            <person name="Ohbayashi R."/>
            <person name="Uzuka A."/>
            <person name="Nozaki H."/>
            <person name="Yoshikawa H."/>
            <person name="Miyagishima S.Y."/>
        </authorList>
    </citation>
    <scope>NUCLEOTIDE SEQUENCE [LARGE SCALE GENOMIC DNA]</scope>
    <source>
        <strain evidence="14 15">NIES-2499</strain>
    </source>
</reference>
<dbReference type="GO" id="GO:0004198">
    <property type="term" value="F:calcium-dependent cysteine-type endopeptidase activity"/>
    <property type="evidence" value="ECO:0007669"/>
    <property type="project" value="InterPro"/>
</dbReference>
<dbReference type="Gene3D" id="3.90.70.10">
    <property type="entry name" value="Cysteine proteinases"/>
    <property type="match status" value="1"/>
</dbReference>
<dbReference type="AlphaFoldDB" id="A0A250X4S3"/>
<dbReference type="STRING" id="1157962.A0A250X4S3"/>
<dbReference type="GO" id="GO:0006508">
    <property type="term" value="P:proteolysis"/>
    <property type="evidence" value="ECO:0007669"/>
    <property type="project" value="UniProtKB-KW"/>
</dbReference>
<evidence type="ECO:0000256" key="11">
    <source>
        <dbReference type="PROSITE-ProRule" id="PRU00239"/>
    </source>
</evidence>
<dbReference type="EMBL" id="BEGY01000029">
    <property type="protein sequence ID" value="GAX78084.1"/>
    <property type="molecule type" value="Genomic_DNA"/>
</dbReference>
<evidence type="ECO:0000256" key="8">
    <source>
        <dbReference type="ARBA" id="ARBA00022807"/>
    </source>
</evidence>
<dbReference type="InterPro" id="IPR001300">
    <property type="entry name" value="Peptidase_C2_calpain_cat"/>
</dbReference>
<feature type="domain" description="Calpain catalytic" evidence="13">
    <location>
        <begin position="52"/>
        <end position="379"/>
    </location>
</feature>
<keyword evidence="4" id="KW-0479">Metal-binding</keyword>
<keyword evidence="3 11" id="KW-0645">Protease</keyword>
<keyword evidence="9" id="KW-0862">Zinc</keyword>
<feature type="active site" evidence="10 11">
    <location>
        <position position="321"/>
    </location>
</feature>
<dbReference type="InterPro" id="IPR038765">
    <property type="entry name" value="Papain-like_cys_pep_sf"/>
</dbReference>
<evidence type="ECO:0000256" key="10">
    <source>
        <dbReference type="PIRSR" id="PIRSR622684-1"/>
    </source>
</evidence>
<keyword evidence="15" id="KW-1185">Reference proteome</keyword>
<evidence type="ECO:0000256" key="6">
    <source>
        <dbReference type="ARBA" id="ARBA00022771"/>
    </source>
</evidence>
<comment type="similarity">
    <text evidence="1">Belongs to the peptidase C2 family.</text>
</comment>
<evidence type="ECO:0000256" key="5">
    <source>
        <dbReference type="ARBA" id="ARBA00022737"/>
    </source>
</evidence>
<evidence type="ECO:0000256" key="1">
    <source>
        <dbReference type="ARBA" id="ARBA00007623"/>
    </source>
</evidence>
<evidence type="ECO:0000256" key="2">
    <source>
        <dbReference type="ARBA" id="ARBA00022553"/>
    </source>
</evidence>
<dbReference type="Pfam" id="PF00648">
    <property type="entry name" value="Peptidase_C2"/>
    <property type="match status" value="1"/>
</dbReference>
<keyword evidence="8 11" id="KW-0788">Thiol protease</keyword>
<accession>A0A250X4S3</accession>
<evidence type="ECO:0000256" key="7">
    <source>
        <dbReference type="ARBA" id="ARBA00022801"/>
    </source>
</evidence>
<dbReference type="SMART" id="SM00230">
    <property type="entry name" value="CysPc"/>
    <property type="match status" value="1"/>
</dbReference>
<dbReference type="InterPro" id="IPR022684">
    <property type="entry name" value="Calpain_cysteine_protease"/>
</dbReference>
<dbReference type="SUPFAM" id="SSF54001">
    <property type="entry name" value="Cysteine proteinases"/>
    <property type="match status" value="1"/>
</dbReference>
<keyword evidence="7 11" id="KW-0378">Hydrolase</keyword>
<evidence type="ECO:0000256" key="4">
    <source>
        <dbReference type="ARBA" id="ARBA00022723"/>
    </source>
</evidence>
<feature type="active site" evidence="10 11">
    <location>
        <position position="117"/>
    </location>
</feature>
<name>A0A250X4S3_9CHLO</name>
<dbReference type="FunFam" id="3.90.70.10:FF:000010">
    <property type="entry name" value="Calpain 15"/>
    <property type="match status" value="1"/>
</dbReference>
<dbReference type="PANTHER" id="PTHR10183:SF379">
    <property type="entry name" value="CALPAIN-5"/>
    <property type="match status" value="1"/>
</dbReference>
<protein>
    <recommendedName>
        <fullName evidence="13">Calpain catalytic domain-containing protein</fullName>
    </recommendedName>
</protein>
<organism evidence="14 15">
    <name type="scientific">Chlamydomonas eustigma</name>
    <dbReference type="NCBI Taxonomy" id="1157962"/>
    <lineage>
        <taxon>Eukaryota</taxon>
        <taxon>Viridiplantae</taxon>
        <taxon>Chlorophyta</taxon>
        <taxon>core chlorophytes</taxon>
        <taxon>Chlorophyceae</taxon>
        <taxon>CS clade</taxon>
        <taxon>Chlamydomonadales</taxon>
        <taxon>Chlamydomonadaceae</taxon>
        <taxon>Chlamydomonas</taxon>
    </lineage>
</organism>
<dbReference type="PANTHER" id="PTHR10183">
    <property type="entry name" value="CALPAIN"/>
    <property type="match status" value="1"/>
</dbReference>
<evidence type="ECO:0000256" key="12">
    <source>
        <dbReference type="SAM" id="Phobius"/>
    </source>
</evidence>
<dbReference type="GO" id="GO:0008270">
    <property type="term" value="F:zinc ion binding"/>
    <property type="evidence" value="ECO:0007669"/>
    <property type="project" value="UniProtKB-KW"/>
</dbReference>
<dbReference type="OrthoDB" id="424753at2759"/>
<dbReference type="PROSITE" id="PS00139">
    <property type="entry name" value="THIOL_PROTEASE_CYS"/>
    <property type="match status" value="1"/>
</dbReference>
<evidence type="ECO:0000256" key="3">
    <source>
        <dbReference type="ARBA" id="ARBA00022670"/>
    </source>
</evidence>
<evidence type="ECO:0000259" key="13">
    <source>
        <dbReference type="PROSITE" id="PS50203"/>
    </source>
</evidence>
<dbReference type="CDD" id="cd00044">
    <property type="entry name" value="CysPc"/>
    <property type="match status" value="1"/>
</dbReference>
<evidence type="ECO:0000313" key="14">
    <source>
        <dbReference type="EMBL" id="GAX78084.1"/>
    </source>
</evidence>
<keyword evidence="12" id="KW-1133">Transmembrane helix</keyword>
<feature type="active site" evidence="10 11">
    <location>
        <position position="301"/>
    </location>
</feature>